<dbReference type="CDD" id="cd06257">
    <property type="entry name" value="DnaJ"/>
    <property type="match status" value="1"/>
</dbReference>
<proteinExistence type="predicted"/>
<evidence type="ECO:0008006" key="6">
    <source>
        <dbReference type="Google" id="ProtNLM"/>
    </source>
</evidence>
<name>A0ABT1WQ06_9LACT</name>
<evidence type="ECO:0000313" key="4">
    <source>
        <dbReference type="EMBL" id="MCQ9210576.1"/>
    </source>
</evidence>
<reference evidence="4" key="2">
    <citation type="journal article" date="2023" name="Curr. Microbiol.">
        <title>Granulicatella seriolae sp. nov., a Novel Facultative Anaerobe Isolated from Yellowtail Marine Fish.</title>
        <authorList>
            <person name="Lee M."/>
            <person name="Choi Y.J."/>
            <person name="Farooq A."/>
            <person name="Jeong J.B."/>
            <person name="Jung M.Y."/>
        </authorList>
    </citation>
    <scope>NUCLEOTIDE SEQUENCE</scope>
    <source>
        <strain evidence="4">S8</strain>
    </source>
</reference>
<comment type="caution">
    <text evidence="4">The sequence shown here is derived from an EMBL/GenBank/DDBJ whole genome shotgun (WGS) entry which is preliminary data.</text>
</comment>
<dbReference type="Proteomes" id="UP001059480">
    <property type="component" value="Unassembled WGS sequence"/>
</dbReference>
<evidence type="ECO:0000256" key="3">
    <source>
        <dbReference type="SAM" id="Coils"/>
    </source>
</evidence>
<gene>
    <name evidence="4" type="ORF">NPA36_08435</name>
</gene>
<dbReference type="EMBL" id="JANHNZ010000009">
    <property type="protein sequence ID" value="MCQ9210576.1"/>
    <property type="molecule type" value="Genomic_DNA"/>
</dbReference>
<dbReference type="InterPro" id="IPR001623">
    <property type="entry name" value="DnaJ_domain"/>
</dbReference>
<dbReference type="Gene3D" id="1.10.287.110">
    <property type="entry name" value="DnaJ domain"/>
    <property type="match status" value="1"/>
</dbReference>
<keyword evidence="2" id="KW-0346">Stress response</keyword>
<feature type="coiled-coil region" evidence="3">
    <location>
        <begin position="191"/>
        <end position="257"/>
    </location>
</feature>
<evidence type="ECO:0000256" key="2">
    <source>
        <dbReference type="ARBA" id="ARBA00023016"/>
    </source>
</evidence>
<evidence type="ECO:0000313" key="5">
    <source>
        <dbReference type="Proteomes" id="UP001059480"/>
    </source>
</evidence>
<keyword evidence="1" id="KW-0235">DNA replication</keyword>
<organism evidence="4 5">
    <name type="scientific">Granulicatella seriolae</name>
    <dbReference type="NCBI Taxonomy" id="2967226"/>
    <lineage>
        <taxon>Bacteria</taxon>
        <taxon>Bacillati</taxon>
        <taxon>Bacillota</taxon>
        <taxon>Bacilli</taxon>
        <taxon>Lactobacillales</taxon>
        <taxon>Carnobacteriaceae</taxon>
        <taxon>Granulicatella</taxon>
    </lineage>
</organism>
<reference evidence="4" key="1">
    <citation type="submission" date="2022-07" db="EMBL/GenBank/DDBJ databases">
        <authorList>
            <person name="Jung M.-Y."/>
            <person name="Lee M."/>
        </authorList>
    </citation>
    <scope>NUCLEOTIDE SEQUENCE</scope>
    <source>
        <strain evidence="4">S8</strain>
    </source>
</reference>
<feature type="coiled-coil region" evidence="3">
    <location>
        <begin position="90"/>
        <end position="117"/>
    </location>
</feature>
<dbReference type="InterPro" id="IPR036869">
    <property type="entry name" value="J_dom_sf"/>
</dbReference>
<keyword evidence="3" id="KW-0175">Coiled coil</keyword>
<keyword evidence="5" id="KW-1185">Reference proteome</keyword>
<dbReference type="RefSeq" id="WP_256945688.1">
    <property type="nucleotide sequence ID" value="NZ_JANHNZ010000009.1"/>
</dbReference>
<protein>
    <recommendedName>
        <fullName evidence="6">Molecular chaperone DnaJ</fullName>
    </recommendedName>
</protein>
<evidence type="ECO:0000256" key="1">
    <source>
        <dbReference type="ARBA" id="ARBA00022705"/>
    </source>
</evidence>
<sequence>MTDIIRFTSKNNLEKEIEELRIEISMAILEHDELLHIHCKNIEAAYFLAFGSLELQIYQVEMEWLRLRRKLELLIAARNHKLAPDLVTIEEQLDQEFLDYQEKLDEMFRKMNEALERSEMGVLSEEESQKHKQLYRQIVKQLHPDLNPNISEAQEQLFFKAVEAYEKGMTEVLEMIAETVSSPTTETLPIKDSLMDEKKRLEAIVKKIQNQIANIKRDFPYLFKEFMKDEETRMVHREELEQELDYYKEGIKQYETAISYYL</sequence>
<accession>A0ABT1WQ06</accession>
<reference evidence="4" key="3">
    <citation type="journal article" date="2023" name="Microbiol. Resour. Announc.">
        <title>Draft Genome Sequence of Granulicatella sp. Strain S8, Isolated from a Marine Fish, Seriola quinqueradiata.</title>
        <authorList>
            <person name="Lee M."/>
            <person name="Farooq A."/>
            <person name="Jeong J.B."/>
            <person name="Jung M.Y."/>
        </authorList>
    </citation>
    <scope>NUCLEOTIDE SEQUENCE</scope>
    <source>
        <strain evidence="4">S8</strain>
    </source>
</reference>
<dbReference type="SUPFAM" id="SSF46565">
    <property type="entry name" value="Chaperone J-domain"/>
    <property type="match status" value="1"/>
</dbReference>